<proteinExistence type="predicted"/>
<dbReference type="AlphaFoldDB" id="A0A7W6IDB6"/>
<sequence>MSLEPRLSSVPAIRKPTGSFRLVALAAAIGCLTGVVVAAIQSFVVFAQRATLGFAAERRIVLPDHASYFRIALALTCSAVLVTVLTRLVSRWKIKEPIDAVEANALSGGSMGWFDAIGVVVPILASGSIGVGGPCCRTPMS</sequence>
<dbReference type="Proteomes" id="UP000519439">
    <property type="component" value="Unassembled WGS sequence"/>
</dbReference>
<reference evidence="2 3" key="1">
    <citation type="submission" date="2020-08" db="EMBL/GenBank/DDBJ databases">
        <title>Genomic Encyclopedia of Type Strains, Phase IV (KMG-IV): sequencing the most valuable type-strain genomes for metagenomic binning, comparative biology and taxonomic classification.</title>
        <authorList>
            <person name="Goeker M."/>
        </authorList>
    </citation>
    <scope>NUCLEOTIDE SEQUENCE [LARGE SCALE GENOMIC DNA]</scope>
    <source>
        <strain evidence="2 3">DSM 15743</strain>
    </source>
</reference>
<keyword evidence="3" id="KW-1185">Reference proteome</keyword>
<protein>
    <recommendedName>
        <fullName evidence="4">Chloride channel protein</fullName>
    </recommendedName>
</protein>
<gene>
    <name evidence="2" type="ORF">GGR34_000459</name>
</gene>
<comment type="caution">
    <text evidence="2">The sequence shown here is derived from an EMBL/GenBank/DDBJ whole genome shotgun (WGS) entry which is preliminary data.</text>
</comment>
<dbReference type="Gene3D" id="1.10.3080.10">
    <property type="entry name" value="Clc chloride channel"/>
    <property type="match status" value="1"/>
</dbReference>
<evidence type="ECO:0000313" key="2">
    <source>
        <dbReference type="EMBL" id="MBB4038830.1"/>
    </source>
</evidence>
<feature type="transmembrane region" description="Helical" evidence="1">
    <location>
        <begin position="20"/>
        <end position="47"/>
    </location>
</feature>
<evidence type="ECO:0000256" key="1">
    <source>
        <dbReference type="SAM" id="Phobius"/>
    </source>
</evidence>
<dbReference type="RefSeq" id="WP_027314411.1">
    <property type="nucleotide sequence ID" value="NZ_JACIDC010000001.1"/>
</dbReference>
<organism evidence="2 3">
    <name type="scientific">Microvirga flocculans</name>
    <dbReference type="NCBI Taxonomy" id="217168"/>
    <lineage>
        <taxon>Bacteria</taxon>
        <taxon>Pseudomonadati</taxon>
        <taxon>Pseudomonadota</taxon>
        <taxon>Alphaproteobacteria</taxon>
        <taxon>Hyphomicrobiales</taxon>
        <taxon>Methylobacteriaceae</taxon>
        <taxon>Microvirga</taxon>
    </lineage>
</organism>
<evidence type="ECO:0008006" key="4">
    <source>
        <dbReference type="Google" id="ProtNLM"/>
    </source>
</evidence>
<keyword evidence="1" id="KW-0812">Transmembrane</keyword>
<name>A0A7W6IDB6_9HYPH</name>
<dbReference type="InterPro" id="IPR014743">
    <property type="entry name" value="Cl-channel_core"/>
</dbReference>
<evidence type="ECO:0000313" key="3">
    <source>
        <dbReference type="Proteomes" id="UP000519439"/>
    </source>
</evidence>
<dbReference type="SUPFAM" id="SSF81340">
    <property type="entry name" value="Clc chloride channel"/>
    <property type="match status" value="1"/>
</dbReference>
<accession>A0A7W6IDB6</accession>
<feature type="transmembrane region" description="Helical" evidence="1">
    <location>
        <begin position="67"/>
        <end position="89"/>
    </location>
</feature>
<dbReference type="EMBL" id="JACIDC010000001">
    <property type="protein sequence ID" value="MBB4038830.1"/>
    <property type="molecule type" value="Genomic_DNA"/>
</dbReference>
<keyword evidence="1" id="KW-0472">Membrane</keyword>
<keyword evidence="1" id="KW-1133">Transmembrane helix</keyword>